<dbReference type="InterPro" id="IPR039537">
    <property type="entry name" value="Retrotran_Ty1/copia-like"/>
</dbReference>
<keyword evidence="2" id="KW-0479">Metal-binding</keyword>
<keyword evidence="10" id="KW-0511">Multifunctional enzyme</keyword>
<dbReference type="InterPro" id="IPR012337">
    <property type="entry name" value="RNaseH-like_sf"/>
</dbReference>
<keyword evidence="5" id="KW-0460">Magnesium</keyword>
<evidence type="ECO:0000256" key="4">
    <source>
        <dbReference type="ARBA" id="ARBA00022801"/>
    </source>
</evidence>
<proteinExistence type="predicted"/>
<protein>
    <submittedName>
        <fullName evidence="14">Copia protein</fullName>
    </submittedName>
</protein>
<keyword evidence="9" id="KW-0233">DNA recombination</keyword>
<feature type="domain" description="Reverse transcriptase Ty1/copia-type" evidence="12">
    <location>
        <begin position="417"/>
        <end position="538"/>
    </location>
</feature>
<keyword evidence="4" id="KW-0378">Hydrolase</keyword>
<dbReference type="Pfam" id="PF07727">
    <property type="entry name" value="RVT_2"/>
    <property type="match status" value="1"/>
</dbReference>
<keyword evidence="8" id="KW-0548">Nucleotidyltransferase</keyword>
<reference evidence="14" key="1">
    <citation type="journal article" date="2019" name="Sci. Rep.">
        <title>Draft genome of Tanacetum cinerariifolium, the natural source of mosquito coil.</title>
        <authorList>
            <person name="Yamashiro T."/>
            <person name="Shiraishi A."/>
            <person name="Satake H."/>
            <person name="Nakayama K."/>
        </authorList>
    </citation>
    <scope>NUCLEOTIDE SEQUENCE</scope>
</reference>
<organism evidence="14">
    <name type="scientific">Tanacetum cinerariifolium</name>
    <name type="common">Dalmatian daisy</name>
    <name type="synonym">Chrysanthemum cinerariifolium</name>
    <dbReference type="NCBI Taxonomy" id="118510"/>
    <lineage>
        <taxon>Eukaryota</taxon>
        <taxon>Viridiplantae</taxon>
        <taxon>Streptophyta</taxon>
        <taxon>Embryophyta</taxon>
        <taxon>Tracheophyta</taxon>
        <taxon>Spermatophyta</taxon>
        <taxon>Magnoliopsida</taxon>
        <taxon>eudicotyledons</taxon>
        <taxon>Gunneridae</taxon>
        <taxon>Pentapetalae</taxon>
        <taxon>asterids</taxon>
        <taxon>campanulids</taxon>
        <taxon>Asterales</taxon>
        <taxon>Asteraceae</taxon>
        <taxon>Asteroideae</taxon>
        <taxon>Anthemideae</taxon>
        <taxon>Anthemidinae</taxon>
        <taxon>Tanacetum</taxon>
    </lineage>
</organism>
<evidence type="ECO:0000259" key="12">
    <source>
        <dbReference type="Pfam" id="PF07727"/>
    </source>
</evidence>
<keyword evidence="8" id="KW-0808">Transferase</keyword>
<dbReference type="EMBL" id="BKCJ010008577">
    <property type="protein sequence ID" value="GEU82916.1"/>
    <property type="molecule type" value="Genomic_DNA"/>
</dbReference>
<dbReference type="InterPro" id="IPR025724">
    <property type="entry name" value="GAG-pre-integrase_dom"/>
</dbReference>
<evidence type="ECO:0000256" key="7">
    <source>
        <dbReference type="ARBA" id="ARBA00022918"/>
    </source>
</evidence>
<keyword evidence="6" id="KW-0229">DNA integration</keyword>
<sequence>MYKVGTSQVTNTNKAKSVLSSTGLSATSSVRRPSNRDSSFNNCVVSNTKNSSKTVEVSDRTNKKPDVASKNVGLDTFATNDEIKNALIAKNVLCVSCAKDVLILCHDNCLSKYKWNVHLNVRRALFTTHRTVKSKFKDTTLVVSKTRFSVRTIQSKSLDTTPVVSKAKIVMDTPLSAKNKSWLWHRRLSHLNFGTINDLTKHDLVGGLSKFKYGKDHLCSACEIGKSKKGSHTPKLVLSSHSKLELLHMDLCGPIRVASINGKKYILVIVDDYSRFTYVYFLHSKDETPKINKEVYCSKSMNTPSKEDLDNLFGHMFDEYFEKKSSDTPLNSAAQQVHNYEESPVKTLIDIEEHEAPSIVTTSEEQTSLISLTGADEFYQEDSVELYGNALLTPYDAPDFSEKEGILLLSNGSKKNKSDAENIIIPNKSRLVAKGYKPEEGIDFEESFALVARLEAVRMFIAYAAHKNITIFQMDVKTAFLNGLLKEKVYVSQLGGFVYSNFPDYVYKLKKALYGLKQAPRAWYDTLSSFLIEHHFTKVIWMRTQLLDYGYKYNRIPTYCDSKSVIAISCNPVQHSRTKHIDIQYHFIKEHVEKGTVELYFVGTEYQLADLFTKALPKERFEYLVHRIAKPGRFRRYKSFFQELQGCYDYLFEHLSAKFMLRRKFNTRAKNLEDIMMESLPKLVDERIKKILQTQVPLHVAQGIILEREKSQADVTKMFVEAIQQERVNLRSKISSQVNDAIANHIPSQVDSSVRCYMSGHILHVHLAKVTIPSAQEQHYQLYMTIKDDPQLQKDDIGGSSSGQEYESEPGPSTLGNQDQSDEFDYLTNSHVIDDDVLLNEKVSQELVDEILQTVDDAKLHKVVGEMLRQ</sequence>
<accession>A0A6L2N9L2</accession>
<dbReference type="GO" id="GO:0016787">
    <property type="term" value="F:hydrolase activity"/>
    <property type="evidence" value="ECO:0007669"/>
    <property type="project" value="UniProtKB-KW"/>
</dbReference>
<evidence type="ECO:0000256" key="5">
    <source>
        <dbReference type="ARBA" id="ARBA00022842"/>
    </source>
</evidence>
<dbReference type="AlphaFoldDB" id="A0A6L2N9L2"/>
<name>A0A6L2N9L2_TANCI</name>
<dbReference type="GO" id="GO:0003887">
    <property type="term" value="F:DNA-directed DNA polymerase activity"/>
    <property type="evidence" value="ECO:0007669"/>
    <property type="project" value="UniProtKB-KW"/>
</dbReference>
<keyword evidence="1" id="KW-0540">Nuclease</keyword>
<feature type="compositionally biased region" description="Low complexity" evidence="11">
    <location>
        <begin position="798"/>
        <end position="813"/>
    </location>
</feature>
<evidence type="ECO:0000256" key="11">
    <source>
        <dbReference type="SAM" id="MobiDB-lite"/>
    </source>
</evidence>
<dbReference type="InterPro" id="IPR013103">
    <property type="entry name" value="RVT_2"/>
</dbReference>
<keyword evidence="3" id="KW-0255">Endonuclease</keyword>
<keyword evidence="7" id="KW-0695">RNA-directed DNA polymerase</keyword>
<dbReference type="PANTHER" id="PTHR42648">
    <property type="entry name" value="TRANSPOSASE, PUTATIVE-RELATED"/>
    <property type="match status" value="1"/>
</dbReference>
<evidence type="ECO:0000256" key="8">
    <source>
        <dbReference type="ARBA" id="ARBA00022932"/>
    </source>
</evidence>
<dbReference type="InterPro" id="IPR043502">
    <property type="entry name" value="DNA/RNA_pol_sf"/>
</dbReference>
<feature type="region of interest" description="Disordered" evidence="11">
    <location>
        <begin position="791"/>
        <end position="822"/>
    </location>
</feature>
<evidence type="ECO:0000256" key="6">
    <source>
        <dbReference type="ARBA" id="ARBA00022908"/>
    </source>
</evidence>
<dbReference type="Gene3D" id="3.30.420.10">
    <property type="entry name" value="Ribonuclease H-like superfamily/Ribonuclease H"/>
    <property type="match status" value="1"/>
</dbReference>
<dbReference type="GO" id="GO:0003964">
    <property type="term" value="F:RNA-directed DNA polymerase activity"/>
    <property type="evidence" value="ECO:0007669"/>
    <property type="project" value="UniProtKB-KW"/>
</dbReference>
<evidence type="ECO:0000256" key="10">
    <source>
        <dbReference type="ARBA" id="ARBA00023268"/>
    </source>
</evidence>
<feature type="region of interest" description="Disordered" evidence="11">
    <location>
        <begin position="22"/>
        <end position="43"/>
    </location>
</feature>
<dbReference type="GO" id="GO:0003676">
    <property type="term" value="F:nucleic acid binding"/>
    <property type="evidence" value="ECO:0007669"/>
    <property type="project" value="InterPro"/>
</dbReference>
<dbReference type="GO" id="GO:0006310">
    <property type="term" value="P:DNA recombination"/>
    <property type="evidence" value="ECO:0007669"/>
    <property type="project" value="UniProtKB-KW"/>
</dbReference>
<feature type="domain" description="GAG-pre-integrase" evidence="13">
    <location>
        <begin position="176"/>
        <end position="227"/>
    </location>
</feature>
<dbReference type="PANTHER" id="PTHR42648:SF11">
    <property type="entry name" value="TRANSPOSON TY4-P GAG-POL POLYPROTEIN"/>
    <property type="match status" value="1"/>
</dbReference>
<evidence type="ECO:0000256" key="9">
    <source>
        <dbReference type="ARBA" id="ARBA00023172"/>
    </source>
</evidence>
<dbReference type="GO" id="GO:0046872">
    <property type="term" value="F:metal ion binding"/>
    <property type="evidence" value="ECO:0007669"/>
    <property type="project" value="UniProtKB-KW"/>
</dbReference>
<dbReference type="SUPFAM" id="SSF53098">
    <property type="entry name" value="Ribonuclease H-like"/>
    <property type="match status" value="1"/>
</dbReference>
<evidence type="ECO:0000256" key="3">
    <source>
        <dbReference type="ARBA" id="ARBA00022759"/>
    </source>
</evidence>
<dbReference type="GO" id="GO:0004519">
    <property type="term" value="F:endonuclease activity"/>
    <property type="evidence" value="ECO:0007669"/>
    <property type="project" value="UniProtKB-KW"/>
</dbReference>
<gene>
    <name evidence="14" type="ORF">Tci_054894</name>
</gene>
<evidence type="ECO:0000256" key="1">
    <source>
        <dbReference type="ARBA" id="ARBA00022722"/>
    </source>
</evidence>
<keyword evidence="8" id="KW-0239">DNA-directed DNA polymerase</keyword>
<dbReference type="SUPFAM" id="SSF56672">
    <property type="entry name" value="DNA/RNA polymerases"/>
    <property type="match status" value="1"/>
</dbReference>
<dbReference type="Pfam" id="PF13976">
    <property type="entry name" value="gag_pre-integrs"/>
    <property type="match status" value="1"/>
</dbReference>
<evidence type="ECO:0000313" key="14">
    <source>
        <dbReference type="EMBL" id="GEU82916.1"/>
    </source>
</evidence>
<evidence type="ECO:0000256" key="2">
    <source>
        <dbReference type="ARBA" id="ARBA00022723"/>
    </source>
</evidence>
<dbReference type="GO" id="GO:0015074">
    <property type="term" value="P:DNA integration"/>
    <property type="evidence" value="ECO:0007669"/>
    <property type="project" value="UniProtKB-KW"/>
</dbReference>
<comment type="caution">
    <text evidence="14">The sequence shown here is derived from an EMBL/GenBank/DDBJ whole genome shotgun (WGS) entry which is preliminary data.</text>
</comment>
<dbReference type="CDD" id="cd09272">
    <property type="entry name" value="RNase_HI_RT_Ty1"/>
    <property type="match status" value="1"/>
</dbReference>
<dbReference type="InterPro" id="IPR036397">
    <property type="entry name" value="RNaseH_sf"/>
</dbReference>
<evidence type="ECO:0000259" key="13">
    <source>
        <dbReference type="Pfam" id="PF13976"/>
    </source>
</evidence>